<organism evidence="1 2">
    <name type="scientific">Acanthamoeba castellanii medusavirus J1</name>
    <dbReference type="NCBI Taxonomy" id="3114988"/>
    <lineage>
        <taxon>Viruses</taxon>
        <taxon>Varidnaviria</taxon>
        <taxon>Bamfordvirae</taxon>
        <taxon>Nucleocytoviricota</taxon>
        <taxon>Megaviricetes</taxon>
        <taxon>Mamonoviridae</taxon>
        <taxon>Medusavirus</taxon>
        <taxon>Medusavirus medusae</taxon>
    </lineage>
</organism>
<dbReference type="Proteomes" id="UP001161669">
    <property type="component" value="Segment"/>
</dbReference>
<dbReference type="KEGG" id="vg:80540824"/>
<proteinExistence type="predicted"/>
<reference evidence="2" key="1">
    <citation type="journal article" date="2019" name="J. Virol.">
        <title>Medusavirus, a novel large DNA virus discovered from hot spring water.</title>
        <authorList>
            <person name="Yoshikawa G."/>
            <person name="Blanc-Mathieu R."/>
            <person name="Song C."/>
            <person name="Kayama Y."/>
            <person name="Mochizuki T."/>
            <person name="Murata K."/>
            <person name="Ogata H."/>
            <person name="Takemura M."/>
        </authorList>
    </citation>
    <scope>NUCLEOTIDE SEQUENCE [LARGE SCALE GENOMIC DNA]</scope>
</reference>
<evidence type="ECO:0000313" key="2">
    <source>
        <dbReference type="Proteomes" id="UP001161669"/>
    </source>
</evidence>
<evidence type="ECO:0008006" key="3">
    <source>
        <dbReference type="Google" id="ProtNLM"/>
    </source>
</evidence>
<keyword evidence="2" id="KW-1185">Reference proteome</keyword>
<accession>A0A3T1CXA4</accession>
<dbReference type="InterPro" id="IPR008983">
    <property type="entry name" value="Tumour_necrosis_fac-like_dom"/>
</dbReference>
<dbReference type="EMBL" id="AP018495">
    <property type="protein sequence ID" value="BBI30472.1"/>
    <property type="molecule type" value="Genomic_DNA"/>
</dbReference>
<evidence type="ECO:0000313" key="1">
    <source>
        <dbReference type="EMBL" id="BBI30472.1"/>
    </source>
</evidence>
<protein>
    <recommendedName>
        <fullName evidence="3">C1q domain-containing protein</fullName>
    </recommendedName>
</protein>
<name>A0A3T1CXA4_9VIRU</name>
<dbReference type="SUPFAM" id="SSF49842">
    <property type="entry name" value="TNF-like"/>
    <property type="match status" value="1"/>
</dbReference>
<sequence>MESVYYELVNLVRLTNYASLDSQKPAILEADGMGSLHKAEVSLTELSKYIDSRNDYLFSVWTVPPNGLDEGGATNGTYVLDDWKSARGTMPSEAVVMGFYDNSDGALDAATGIFTVPVDGLYRHSMYVRMRSYGGNFGIFVQIGGLRHVGDFFPVTTDTTFNDCHSFSAEVWHRAGDEVCFQLSTTDSTGSGADGRFAHWAITRVYNGDTLGVPASDE</sequence>
<dbReference type="Gene3D" id="2.60.120.40">
    <property type="match status" value="1"/>
</dbReference>